<keyword evidence="1 2" id="KW-0694">RNA-binding</keyword>
<feature type="region of interest" description="Disordered" evidence="3">
    <location>
        <begin position="152"/>
        <end position="641"/>
    </location>
</feature>
<gene>
    <name evidence="5" type="primary">jg1965</name>
    <name evidence="5" type="ORF">PAEG_LOCUS27938</name>
</gene>
<protein>
    <submittedName>
        <fullName evidence="5">Jg1965 protein</fullName>
    </submittedName>
</protein>
<dbReference type="Gene3D" id="3.30.70.330">
    <property type="match status" value="1"/>
</dbReference>
<dbReference type="PROSITE" id="PS50102">
    <property type="entry name" value="RRM"/>
    <property type="match status" value="1"/>
</dbReference>
<dbReference type="InterPro" id="IPR012677">
    <property type="entry name" value="Nucleotide-bd_a/b_plait_sf"/>
</dbReference>
<sequence length="641" mass="75482">MAATGKKSKKTKWIKADATNFIAESTTIPTSTNWAESVDEEQSYSSSTRHRAPVVLPSASRAARGGMAVDDESIPRRPPFIAHISNLPYDVEESAIMELFAGLKINNLRLPKEGGRLKGFGDVDFEDRESLVNAMNMPDLLVGGRRIRIEVSTQDNDRRMGRGGRNDRDREYDPERTMGDWRSGPRAVPVNERDAPRERNRDRERERERDSSADNRPGGWRDAERPAEPARAPYGGRDSYGRDRERDGGRERGYGGRDGFRAADREGGGFGNRERDSRGFGGRGFGDRERDPPREDSKPRERPKLNLLPRTVPRELETPTKPADGAPLDDKVPEKPLAKPVPAEKVFGAAKPVDTAAKEREIEERLRKQEEEARKATEDKERWGRRNDHSGDRRGPARRDDRDRGRDSRSYNRDRRDDDKRDYSKDSDRRDYSRDDRDRRERDDSRRDRDDRDRRDRDDRDRRDRDDRDRRDRDDRDRRDRDDRDRHDREDRDRRERDERDRRDDRDKRDDRDRDDYKDGRRDSRDDDKRDIRDDDKRDIRDDDKRDRDDDRRDRDDDRRGRDVDRRDDVKRDSSRDNYTRGASPEKIEDESQRNGRHSRSRDRHDADDRPMPKLKEQEKPNFVASNKFSFLEADDGGNSN</sequence>
<name>A0A8S4SR13_9NEOP</name>
<feature type="compositionally biased region" description="Basic and acidic residues" evidence="3">
    <location>
        <begin position="191"/>
        <end position="228"/>
    </location>
</feature>
<feature type="region of interest" description="Disordered" evidence="3">
    <location>
        <begin position="32"/>
        <end position="52"/>
    </location>
</feature>
<evidence type="ECO:0000313" key="5">
    <source>
        <dbReference type="EMBL" id="CAH2270014.1"/>
    </source>
</evidence>
<accession>A0A8S4SR13</accession>
<dbReference type="InterPro" id="IPR000504">
    <property type="entry name" value="RRM_dom"/>
</dbReference>
<feature type="compositionally biased region" description="Basic and acidic residues" evidence="3">
    <location>
        <begin position="239"/>
        <end position="278"/>
    </location>
</feature>
<dbReference type="EMBL" id="CAKXAJ010026560">
    <property type="protein sequence ID" value="CAH2270014.1"/>
    <property type="molecule type" value="Genomic_DNA"/>
</dbReference>
<dbReference type="SUPFAM" id="SSF54928">
    <property type="entry name" value="RNA-binding domain, RBD"/>
    <property type="match status" value="1"/>
</dbReference>
<feature type="compositionally biased region" description="Basic and acidic residues" evidence="3">
    <location>
        <begin position="328"/>
        <end position="337"/>
    </location>
</feature>
<feature type="compositionally biased region" description="Basic and acidic residues" evidence="3">
    <location>
        <begin position="603"/>
        <end position="620"/>
    </location>
</feature>
<evidence type="ECO:0000313" key="6">
    <source>
        <dbReference type="Proteomes" id="UP000838756"/>
    </source>
</evidence>
<dbReference type="InterPro" id="IPR035979">
    <property type="entry name" value="RBD_domain_sf"/>
</dbReference>
<dbReference type="OrthoDB" id="1748655at2759"/>
<feature type="compositionally biased region" description="Basic and acidic residues" evidence="3">
    <location>
        <begin position="356"/>
        <end position="594"/>
    </location>
</feature>
<feature type="compositionally biased region" description="Basic and acidic residues" evidence="3">
    <location>
        <begin position="155"/>
        <end position="179"/>
    </location>
</feature>
<dbReference type="AlphaFoldDB" id="A0A8S4SR13"/>
<dbReference type="SMART" id="SM00360">
    <property type="entry name" value="RRM"/>
    <property type="match status" value="1"/>
</dbReference>
<feature type="compositionally biased region" description="Basic and acidic residues" evidence="3">
    <location>
        <begin position="285"/>
        <end position="304"/>
    </location>
</feature>
<dbReference type="Pfam" id="PF00076">
    <property type="entry name" value="RRM_1"/>
    <property type="match status" value="1"/>
</dbReference>
<proteinExistence type="predicted"/>
<dbReference type="Proteomes" id="UP000838756">
    <property type="component" value="Unassembled WGS sequence"/>
</dbReference>
<feature type="domain" description="RRM" evidence="4">
    <location>
        <begin position="80"/>
        <end position="154"/>
    </location>
</feature>
<organism evidence="5 6">
    <name type="scientific">Pararge aegeria aegeria</name>
    <dbReference type="NCBI Taxonomy" id="348720"/>
    <lineage>
        <taxon>Eukaryota</taxon>
        <taxon>Metazoa</taxon>
        <taxon>Ecdysozoa</taxon>
        <taxon>Arthropoda</taxon>
        <taxon>Hexapoda</taxon>
        <taxon>Insecta</taxon>
        <taxon>Pterygota</taxon>
        <taxon>Neoptera</taxon>
        <taxon>Endopterygota</taxon>
        <taxon>Lepidoptera</taxon>
        <taxon>Glossata</taxon>
        <taxon>Ditrysia</taxon>
        <taxon>Papilionoidea</taxon>
        <taxon>Nymphalidae</taxon>
        <taxon>Satyrinae</taxon>
        <taxon>Satyrini</taxon>
        <taxon>Parargina</taxon>
        <taxon>Pararge</taxon>
    </lineage>
</organism>
<evidence type="ECO:0000256" key="1">
    <source>
        <dbReference type="ARBA" id="ARBA00022884"/>
    </source>
</evidence>
<evidence type="ECO:0000259" key="4">
    <source>
        <dbReference type="PROSITE" id="PS50102"/>
    </source>
</evidence>
<evidence type="ECO:0000256" key="2">
    <source>
        <dbReference type="PROSITE-ProRule" id="PRU00176"/>
    </source>
</evidence>
<evidence type="ECO:0000256" key="3">
    <source>
        <dbReference type="SAM" id="MobiDB-lite"/>
    </source>
</evidence>
<reference evidence="5" key="1">
    <citation type="submission" date="2022-03" db="EMBL/GenBank/DDBJ databases">
        <authorList>
            <person name="Lindestad O."/>
        </authorList>
    </citation>
    <scope>NUCLEOTIDE SEQUENCE</scope>
</reference>
<comment type="caution">
    <text evidence="5">The sequence shown here is derived from an EMBL/GenBank/DDBJ whole genome shotgun (WGS) entry which is preliminary data.</text>
</comment>
<dbReference type="GO" id="GO:0003723">
    <property type="term" value="F:RNA binding"/>
    <property type="evidence" value="ECO:0007669"/>
    <property type="project" value="UniProtKB-UniRule"/>
</dbReference>
<keyword evidence="6" id="KW-1185">Reference proteome</keyword>